<feature type="domain" description="Core-binding (CB)" evidence="8">
    <location>
        <begin position="164"/>
        <end position="247"/>
    </location>
</feature>
<dbReference type="InterPro" id="IPR013762">
    <property type="entry name" value="Integrase-like_cat_sf"/>
</dbReference>
<dbReference type="GO" id="GO:0003677">
    <property type="term" value="F:DNA binding"/>
    <property type="evidence" value="ECO:0007669"/>
    <property type="project" value="UniProtKB-UniRule"/>
</dbReference>
<dbReference type="InterPro" id="IPR038488">
    <property type="entry name" value="Integrase_DNA-bd_sf"/>
</dbReference>
<dbReference type="Pfam" id="PF00589">
    <property type="entry name" value="Phage_integrase"/>
    <property type="match status" value="1"/>
</dbReference>
<evidence type="ECO:0000313" key="9">
    <source>
        <dbReference type="EMBL" id="AQZ95769.1"/>
    </source>
</evidence>
<dbReference type="PANTHER" id="PTHR30629">
    <property type="entry name" value="PROPHAGE INTEGRASE"/>
    <property type="match status" value="1"/>
</dbReference>
<evidence type="ECO:0000256" key="6">
    <source>
        <dbReference type="SAM" id="MobiDB-lite"/>
    </source>
</evidence>
<proteinExistence type="inferred from homology"/>
<keyword evidence="3 5" id="KW-0238">DNA-binding</keyword>
<evidence type="ECO:0000256" key="2">
    <source>
        <dbReference type="ARBA" id="ARBA00022908"/>
    </source>
</evidence>
<dbReference type="Gene3D" id="3.30.160.390">
    <property type="entry name" value="Integrase, DNA-binding domain"/>
    <property type="match status" value="1"/>
</dbReference>
<evidence type="ECO:0000256" key="3">
    <source>
        <dbReference type="ARBA" id="ARBA00023125"/>
    </source>
</evidence>
<dbReference type="PANTHER" id="PTHR30629:SF2">
    <property type="entry name" value="PROPHAGE INTEGRASE INTS-RELATED"/>
    <property type="match status" value="1"/>
</dbReference>
<dbReference type="Gene3D" id="1.10.443.10">
    <property type="entry name" value="Intergrase catalytic core"/>
    <property type="match status" value="1"/>
</dbReference>
<dbReference type="InterPro" id="IPR050808">
    <property type="entry name" value="Phage_Integrase"/>
</dbReference>
<keyword evidence="4" id="KW-0233">DNA recombination</keyword>
<dbReference type="GO" id="GO:0015074">
    <property type="term" value="P:DNA integration"/>
    <property type="evidence" value="ECO:0007669"/>
    <property type="project" value="UniProtKB-KW"/>
</dbReference>
<dbReference type="AlphaFoldDB" id="A0A1V0B779"/>
<evidence type="ECO:0008006" key="11">
    <source>
        <dbReference type="Google" id="ProtNLM"/>
    </source>
</evidence>
<reference evidence="9 10" key="1">
    <citation type="submission" date="2017-03" db="EMBL/GenBank/DDBJ databases">
        <title>Complete genome sequence of the novel DNRA strain Pseudomonas sp. S-6-2 isolated from Chinese polluted river sediment. Journal of Biotechnology.</title>
        <authorList>
            <person name="Li J."/>
            <person name="Xiang F."/>
            <person name="Wang L."/>
            <person name="Xi L."/>
            <person name="Liu J."/>
        </authorList>
    </citation>
    <scope>NUCLEOTIDE SEQUENCE [LARGE SCALE GENOMIC DNA]</scope>
    <source>
        <strain evidence="9 10">S-6-2</strain>
    </source>
</reference>
<dbReference type="InterPro" id="IPR011010">
    <property type="entry name" value="DNA_brk_join_enz"/>
</dbReference>
<gene>
    <name evidence="9" type="ORF">BVH74_13865</name>
</gene>
<dbReference type="EMBL" id="CP020100">
    <property type="protein sequence ID" value="AQZ95769.1"/>
    <property type="molecule type" value="Genomic_DNA"/>
</dbReference>
<dbReference type="GO" id="GO:0006310">
    <property type="term" value="P:DNA recombination"/>
    <property type="evidence" value="ECO:0007669"/>
    <property type="project" value="UniProtKB-KW"/>
</dbReference>
<sequence length="464" mass="51544">MIGCEGGLAKSSASRGIPSPAPARFADGSPPWANNWSTAMPTFAPTKLTIRFVENLPHAERDPTSGRVLSYSVRDTLVPGLMVVVNANSKSFAVQRDLYSEERDAQGRRVKLGTRRVRLGDAKGFLSIEAVRAKAQEVINQLRAGIDPNKPAEPEALPEPKKEFTFAQALDSYIDRCERKARRPSTVLGYRNLFERYLKDWADRPLREIGDDTLGVDERHRTITKNNGPVAANQTMRLVRAVYRHARRKMRDLPPPPTDAVDFNDEKRRDVIVTDWPAFWAAVQGLRNPVTRDWYLFLAFTGMRRGAASEARIEHLDLENGFLHVPNPKGGPKRAFDLPLSAFLVDMVRQRVKENAEVFGKDYPWLFPSHTSGKGHLTQSHVRHAGLVNPHALRHSYATAAAAVGLDPFTIKLLLNHQLPGVTGGYIHGSALGATLREAQGRVSAYLLGQIHGNVLAFPRRAVA</sequence>
<evidence type="ECO:0000259" key="8">
    <source>
        <dbReference type="PROSITE" id="PS51900"/>
    </source>
</evidence>
<feature type="domain" description="Tyr recombinase" evidence="7">
    <location>
        <begin position="266"/>
        <end position="441"/>
    </location>
</feature>
<dbReference type="STRING" id="1931241.BVH74_13865"/>
<protein>
    <recommendedName>
        <fullName evidence="11">Integrase</fullName>
    </recommendedName>
</protein>
<evidence type="ECO:0000256" key="4">
    <source>
        <dbReference type="ARBA" id="ARBA00023172"/>
    </source>
</evidence>
<dbReference type="SUPFAM" id="SSF56349">
    <property type="entry name" value="DNA breaking-rejoining enzymes"/>
    <property type="match status" value="1"/>
</dbReference>
<evidence type="ECO:0000313" key="10">
    <source>
        <dbReference type="Proteomes" id="UP000243488"/>
    </source>
</evidence>
<dbReference type="KEGG" id="ppha:BVH74_13865"/>
<evidence type="ECO:0000256" key="5">
    <source>
        <dbReference type="PROSITE-ProRule" id="PRU01248"/>
    </source>
</evidence>
<dbReference type="Proteomes" id="UP000243488">
    <property type="component" value="Chromosome"/>
</dbReference>
<organism evidence="9 10">
    <name type="scientific">Halopseudomonas phragmitis</name>
    <dbReference type="NCBI Taxonomy" id="1931241"/>
    <lineage>
        <taxon>Bacteria</taxon>
        <taxon>Pseudomonadati</taxon>
        <taxon>Pseudomonadota</taxon>
        <taxon>Gammaproteobacteria</taxon>
        <taxon>Pseudomonadales</taxon>
        <taxon>Pseudomonadaceae</taxon>
        <taxon>Halopseudomonas</taxon>
    </lineage>
</organism>
<evidence type="ECO:0000256" key="1">
    <source>
        <dbReference type="ARBA" id="ARBA00008857"/>
    </source>
</evidence>
<accession>A0A1V0B779</accession>
<dbReference type="InterPro" id="IPR002104">
    <property type="entry name" value="Integrase_catalytic"/>
</dbReference>
<dbReference type="PROSITE" id="PS51898">
    <property type="entry name" value="TYR_RECOMBINASE"/>
    <property type="match status" value="1"/>
</dbReference>
<dbReference type="Gene3D" id="1.10.150.130">
    <property type="match status" value="1"/>
</dbReference>
<feature type="region of interest" description="Disordered" evidence="6">
    <location>
        <begin position="1"/>
        <end position="26"/>
    </location>
</feature>
<evidence type="ECO:0000259" key="7">
    <source>
        <dbReference type="PROSITE" id="PS51898"/>
    </source>
</evidence>
<keyword evidence="10" id="KW-1185">Reference proteome</keyword>
<dbReference type="PROSITE" id="PS51900">
    <property type="entry name" value="CB"/>
    <property type="match status" value="1"/>
</dbReference>
<dbReference type="InterPro" id="IPR010998">
    <property type="entry name" value="Integrase_recombinase_N"/>
</dbReference>
<dbReference type="InterPro" id="IPR044068">
    <property type="entry name" value="CB"/>
</dbReference>
<comment type="similarity">
    <text evidence="1">Belongs to the 'phage' integrase family.</text>
</comment>
<keyword evidence="2" id="KW-0229">DNA integration</keyword>
<name>A0A1V0B779_9GAMM</name>